<accession>A0ABU3GNK4</accession>
<evidence type="ECO:0008006" key="4">
    <source>
        <dbReference type="Google" id="ProtNLM"/>
    </source>
</evidence>
<comment type="caution">
    <text evidence="2">The sequence shown here is derived from an EMBL/GenBank/DDBJ whole genome shotgun (WGS) entry which is preliminary data.</text>
</comment>
<sequence>MNINYSILISACSPVVAACASVVTDLNYRLTRKSANENKLYEEKIWSYHVIISAENNMCIKGDLPDHATQEPIRFTIQYSNFPLI</sequence>
<protein>
    <recommendedName>
        <fullName evidence="4">Secreted protein</fullName>
    </recommendedName>
</protein>
<name>A0ABU3GNK4_9SPHI</name>
<keyword evidence="3" id="KW-1185">Reference proteome</keyword>
<feature type="signal peptide" evidence="1">
    <location>
        <begin position="1"/>
        <end position="17"/>
    </location>
</feature>
<gene>
    <name evidence="2" type="ORF">QE417_000409</name>
</gene>
<evidence type="ECO:0000313" key="3">
    <source>
        <dbReference type="Proteomes" id="UP001258315"/>
    </source>
</evidence>
<evidence type="ECO:0000313" key="2">
    <source>
        <dbReference type="EMBL" id="MDT3401337.1"/>
    </source>
</evidence>
<evidence type="ECO:0000256" key="1">
    <source>
        <dbReference type="SAM" id="SignalP"/>
    </source>
</evidence>
<feature type="chain" id="PRO_5045921029" description="Secreted protein" evidence="1">
    <location>
        <begin position="18"/>
        <end position="85"/>
    </location>
</feature>
<dbReference type="EMBL" id="JAVLVU010000001">
    <property type="protein sequence ID" value="MDT3401337.1"/>
    <property type="molecule type" value="Genomic_DNA"/>
</dbReference>
<proteinExistence type="predicted"/>
<keyword evidence="1" id="KW-0732">Signal</keyword>
<dbReference type="Proteomes" id="UP001258315">
    <property type="component" value="Unassembled WGS sequence"/>
</dbReference>
<organism evidence="2 3">
    <name type="scientific">Mucilaginibacter terrae</name>
    <dbReference type="NCBI Taxonomy" id="1955052"/>
    <lineage>
        <taxon>Bacteria</taxon>
        <taxon>Pseudomonadati</taxon>
        <taxon>Bacteroidota</taxon>
        <taxon>Sphingobacteriia</taxon>
        <taxon>Sphingobacteriales</taxon>
        <taxon>Sphingobacteriaceae</taxon>
        <taxon>Mucilaginibacter</taxon>
    </lineage>
</organism>
<reference evidence="3" key="1">
    <citation type="submission" date="2023-07" db="EMBL/GenBank/DDBJ databases">
        <title>Functional and genomic diversity of the sorghum phyllosphere microbiome.</title>
        <authorList>
            <person name="Shade A."/>
        </authorList>
    </citation>
    <scope>NUCLEOTIDE SEQUENCE [LARGE SCALE GENOMIC DNA]</scope>
    <source>
        <strain evidence="3">SORGH_AS_0422</strain>
    </source>
</reference>